<evidence type="ECO:0000256" key="2">
    <source>
        <dbReference type="ARBA" id="ARBA00004308"/>
    </source>
</evidence>
<dbReference type="Pfam" id="PF11904">
    <property type="entry name" value="ANKRD13_C"/>
    <property type="match status" value="1"/>
</dbReference>
<organism evidence="10">
    <name type="scientific">Gongylonema pulchrum</name>
    <dbReference type="NCBI Taxonomy" id="637853"/>
    <lineage>
        <taxon>Eukaryota</taxon>
        <taxon>Metazoa</taxon>
        <taxon>Ecdysozoa</taxon>
        <taxon>Nematoda</taxon>
        <taxon>Chromadorea</taxon>
        <taxon>Rhabditida</taxon>
        <taxon>Spirurina</taxon>
        <taxon>Spiruromorpha</taxon>
        <taxon>Spiruroidea</taxon>
        <taxon>Gongylonematidae</taxon>
        <taxon>Gongylonema</taxon>
    </lineage>
</organism>
<proteinExistence type="predicted"/>
<evidence type="ECO:0000259" key="7">
    <source>
        <dbReference type="Pfam" id="PF11904"/>
    </source>
</evidence>
<keyword evidence="9" id="KW-1185">Reference proteome</keyword>
<dbReference type="Proteomes" id="UP000271098">
    <property type="component" value="Unassembled WGS sequence"/>
</dbReference>
<evidence type="ECO:0000256" key="4">
    <source>
        <dbReference type="ARBA" id="ARBA00022824"/>
    </source>
</evidence>
<name>A0A183D9Y8_9BILA</name>
<dbReference type="OrthoDB" id="1585644at2759"/>
<dbReference type="PANTHER" id="PTHR12447">
    <property type="entry name" value="ANKYRIN REPEAT DOMAIN-CONTAINING PROTEIN 13"/>
    <property type="match status" value="1"/>
</dbReference>
<feature type="domain" description="Ankyrin repeat" evidence="7">
    <location>
        <begin position="9"/>
        <end position="81"/>
    </location>
</feature>
<dbReference type="WBParaSite" id="GPUH_0000553601-mRNA-1">
    <property type="protein sequence ID" value="GPUH_0000553601-mRNA-1"/>
    <property type="gene ID" value="GPUH_0000553601"/>
</dbReference>
<dbReference type="AlphaFoldDB" id="A0A183D9Y8"/>
<protein>
    <submittedName>
        <fullName evidence="10">Skp1 domain-containing protein</fullName>
    </submittedName>
</protein>
<reference evidence="8 9" key="2">
    <citation type="submission" date="2018-11" db="EMBL/GenBank/DDBJ databases">
        <authorList>
            <consortium name="Pathogen Informatics"/>
        </authorList>
    </citation>
    <scope>NUCLEOTIDE SEQUENCE [LARGE SCALE GENOMIC DNA]</scope>
</reference>
<evidence type="ECO:0000313" key="10">
    <source>
        <dbReference type="WBParaSite" id="GPUH_0000553601-mRNA-1"/>
    </source>
</evidence>
<evidence type="ECO:0000256" key="6">
    <source>
        <dbReference type="ARBA" id="ARBA00023136"/>
    </source>
</evidence>
<evidence type="ECO:0000256" key="5">
    <source>
        <dbReference type="ARBA" id="ARBA00023043"/>
    </source>
</evidence>
<keyword evidence="5" id="KW-0040">ANK repeat</keyword>
<dbReference type="GO" id="GO:0006621">
    <property type="term" value="P:protein retention in ER lumen"/>
    <property type="evidence" value="ECO:0007669"/>
    <property type="project" value="TreeGrafter"/>
</dbReference>
<evidence type="ECO:0000256" key="3">
    <source>
        <dbReference type="ARBA" id="ARBA00022737"/>
    </source>
</evidence>
<dbReference type="GO" id="GO:0005783">
    <property type="term" value="C:endoplasmic reticulum"/>
    <property type="evidence" value="ECO:0007669"/>
    <property type="project" value="UniProtKB-SubCell"/>
</dbReference>
<dbReference type="PANTHER" id="PTHR12447:SF25">
    <property type="entry name" value="ANKYRIN REPEAT DOMAIN-CONTAINING PROTEIN 13C"/>
    <property type="match status" value="1"/>
</dbReference>
<evidence type="ECO:0000313" key="9">
    <source>
        <dbReference type="Proteomes" id="UP000271098"/>
    </source>
</evidence>
<gene>
    <name evidence="8" type="ORF">GPUH_LOCUS5527</name>
</gene>
<reference evidence="10" key="1">
    <citation type="submission" date="2016-06" db="UniProtKB">
        <authorList>
            <consortium name="WormBaseParasite"/>
        </authorList>
    </citation>
    <scope>IDENTIFICATION</scope>
</reference>
<dbReference type="InterPro" id="IPR055285">
    <property type="entry name" value="ANKRD13_C"/>
</dbReference>
<evidence type="ECO:0000313" key="8">
    <source>
        <dbReference type="EMBL" id="VDK51166.1"/>
    </source>
</evidence>
<keyword evidence="3" id="KW-0677">Repeat</keyword>
<comment type="subcellular location">
    <subcellularLocation>
        <location evidence="2">Endomembrane system</location>
    </subcellularLocation>
    <subcellularLocation>
        <location evidence="1">Endoplasmic reticulum</location>
    </subcellularLocation>
</comment>
<evidence type="ECO:0000256" key="1">
    <source>
        <dbReference type="ARBA" id="ARBA00004240"/>
    </source>
</evidence>
<sequence length="88" mass="9959">MATTWEEYISAAPGLAPPLGRAQIVKQSTKNFKALIAMAEDFPIDVDVLLDILEIVAPFKHLDKLRRFCEVRLPPGFPVRIGKFFLYL</sequence>
<keyword evidence="4" id="KW-0256">Endoplasmic reticulum</keyword>
<dbReference type="GO" id="GO:0005102">
    <property type="term" value="F:signaling receptor binding"/>
    <property type="evidence" value="ECO:0007669"/>
    <property type="project" value="TreeGrafter"/>
</dbReference>
<dbReference type="EMBL" id="UYRT01011851">
    <property type="protein sequence ID" value="VDK51166.1"/>
    <property type="molecule type" value="Genomic_DNA"/>
</dbReference>
<keyword evidence="6" id="KW-0472">Membrane</keyword>
<accession>A0A183D9Y8</accession>
<dbReference type="InterPro" id="IPR021832">
    <property type="entry name" value="ANKRD13"/>
</dbReference>